<sequence>MLTDLLRPRALLSHALVLFVAATCVVLGQWQFDRLAQVRENNALLEQRLQNDPVALGELVGAPTVDEAELEYRPVTARGTFRPAQELLQRGAQHQNQQGFSILTPFDLTDGGVVLVRRGFVPAALDTPPVAEAAPPTGEVELHGILERPVPNPPRGPQDPAEGHMERVFHADTARLDQQVDGTLYPMVLRLQTDEPVAYDAMPVPPAPPVLDEANHFSYAMQWHSFAVLAVVTYVAWLVTQRRQRQGGRPDAEAPTSPGTTTTAGHRG</sequence>
<feature type="compositionally biased region" description="Low complexity" evidence="7">
    <location>
        <begin position="254"/>
        <end position="268"/>
    </location>
</feature>
<accession>A0A8J3EVH2</accession>
<dbReference type="PROSITE" id="PS50895">
    <property type="entry name" value="SURF1"/>
    <property type="match status" value="1"/>
</dbReference>
<comment type="similarity">
    <text evidence="2 6">Belongs to the SURF1 family.</text>
</comment>
<keyword evidence="5 6" id="KW-0472">Membrane</keyword>
<protein>
    <recommendedName>
        <fullName evidence="6">SURF1-like protein</fullName>
    </recommendedName>
</protein>
<dbReference type="Pfam" id="PF02104">
    <property type="entry name" value="SURF1"/>
    <property type="match status" value="1"/>
</dbReference>
<dbReference type="AlphaFoldDB" id="A0A8J3EVH2"/>
<dbReference type="OrthoDB" id="9807214at2"/>
<name>A0A8J3EVH2_9ACTN</name>
<comment type="caution">
    <text evidence="8">The sequence shown here is derived from an EMBL/GenBank/DDBJ whole genome shotgun (WGS) entry which is preliminary data.</text>
</comment>
<evidence type="ECO:0000256" key="2">
    <source>
        <dbReference type="ARBA" id="ARBA00007165"/>
    </source>
</evidence>
<feature type="region of interest" description="Disordered" evidence="7">
    <location>
        <begin position="243"/>
        <end position="268"/>
    </location>
</feature>
<organism evidence="8 9">
    <name type="scientific">Egicoccus halophilus</name>
    <dbReference type="NCBI Taxonomy" id="1670830"/>
    <lineage>
        <taxon>Bacteria</taxon>
        <taxon>Bacillati</taxon>
        <taxon>Actinomycetota</taxon>
        <taxon>Nitriliruptoria</taxon>
        <taxon>Egicoccales</taxon>
        <taxon>Egicoccaceae</taxon>
        <taxon>Egicoccus</taxon>
    </lineage>
</organism>
<evidence type="ECO:0000256" key="7">
    <source>
        <dbReference type="SAM" id="MobiDB-lite"/>
    </source>
</evidence>
<dbReference type="RefSeq" id="WP_130650160.1">
    <property type="nucleotide sequence ID" value="NZ_BMHA01000018.1"/>
</dbReference>
<evidence type="ECO:0000256" key="5">
    <source>
        <dbReference type="ARBA" id="ARBA00023136"/>
    </source>
</evidence>
<dbReference type="InterPro" id="IPR002994">
    <property type="entry name" value="Surf1/Shy1"/>
</dbReference>
<evidence type="ECO:0000256" key="1">
    <source>
        <dbReference type="ARBA" id="ARBA00004370"/>
    </source>
</evidence>
<dbReference type="PANTHER" id="PTHR23427:SF2">
    <property type="entry name" value="SURFEIT LOCUS PROTEIN 1"/>
    <property type="match status" value="1"/>
</dbReference>
<keyword evidence="4 6" id="KW-1133">Transmembrane helix</keyword>
<dbReference type="CDD" id="cd06662">
    <property type="entry name" value="SURF1"/>
    <property type="match status" value="1"/>
</dbReference>
<evidence type="ECO:0000256" key="4">
    <source>
        <dbReference type="ARBA" id="ARBA00022989"/>
    </source>
</evidence>
<evidence type="ECO:0000256" key="6">
    <source>
        <dbReference type="RuleBase" id="RU363076"/>
    </source>
</evidence>
<dbReference type="InterPro" id="IPR045214">
    <property type="entry name" value="Surf1/Surf4"/>
</dbReference>
<keyword evidence="6" id="KW-1003">Cell membrane</keyword>
<proteinExistence type="inferred from homology"/>
<dbReference type="PANTHER" id="PTHR23427">
    <property type="entry name" value="SURFEIT LOCUS PROTEIN"/>
    <property type="match status" value="1"/>
</dbReference>
<gene>
    <name evidence="8" type="ORF">GCM10011354_35430</name>
</gene>
<keyword evidence="3 6" id="KW-0812">Transmembrane</keyword>
<feature type="transmembrane region" description="Helical" evidence="6">
    <location>
        <begin position="221"/>
        <end position="239"/>
    </location>
</feature>
<reference evidence="8" key="1">
    <citation type="journal article" date="2014" name="Int. J. Syst. Evol. Microbiol.">
        <title>Complete genome sequence of Corynebacterium casei LMG S-19264T (=DSM 44701T), isolated from a smear-ripened cheese.</title>
        <authorList>
            <consortium name="US DOE Joint Genome Institute (JGI-PGF)"/>
            <person name="Walter F."/>
            <person name="Albersmeier A."/>
            <person name="Kalinowski J."/>
            <person name="Ruckert C."/>
        </authorList>
    </citation>
    <scope>NUCLEOTIDE SEQUENCE</scope>
    <source>
        <strain evidence="8">CGMCC 1.14988</strain>
    </source>
</reference>
<dbReference type="Proteomes" id="UP000650511">
    <property type="component" value="Unassembled WGS sequence"/>
</dbReference>
<keyword evidence="9" id="KW-1185">Reference proteome</keyword>
<evidence type="ECO:0000313" key="8">
    <source>
        <dbReference type="EMBL" id="GGI09711.1"/>
    </source>
</evidence>
<dbReference type="GO" id="GO:0005886">
    <property type="term" value="C:plasma membrane"/>
    <property type="evidence" value="ECO:0007669"/>
    <property type="project" value="UniProtKB-SubCell"/>
</dbReference>
<evidence type="ECO:0000313" key="9">
    <source>
        <dbReference type="Proteomes" id="UP000650511"/>
    </source>
</evidence>
<dbReference type="EMBL" id="BMHA01000018">
    <property type="protein sequence ID" value="GGI09711.1"/>
    <property type="molecule type" value="Genomic_DNA"/>
</dbReference>
<evidence type="ECO:0000256" key="3">
    <source>
        <dbReference type="ARBA" id="ARBA00022692"/>
    </source>
</evidence>
<reference evidence="8" key="2">
    <citation type="submission" date="2020-09" db="EMBL/GenBank/DDBJ databases">
        <authorList>
            <person name="Sun Q."/>
            <person name="Zhou Y."/>
        </authorList>
    </citation>
    <scope>NUCLEOTIDE SEQUENCE</scope>
    <source>
        <strain evidence="8">CGMCC 1.14988</strain>
    </source>
</reference>
<comment type="subcellular location">
    <subcellularLocation>
        <location evidence="6">Cell membrane</location>
        <topology evidence="6">Multi-pass membrane protein</topology>
    </subcellularLocation>
    <subcellularLocation>
        <location evidence="1">Membrane</location>
    </subcellularLocation>
</comment>
<comment type="caution">
    <text evidence="6">Lacks conserved residue(s) required for the propagation of feature annotation.</text>
</comment>